<accession>A0A8H7D0Y9</accession>
<dbReference type="PANTHER" id="PTHR38926:SF5">
    <property type="entry name" value="F-BOX AND LEUCINE-RICH REPEAT PROTEIN 6"/>
    <property type="match status" value="1"/>
</dbReference>
<protein>
    <recommendedName>
        <fullName evidence="3">F-box domain-containing protein</fullName>
    </recommendedName>
</protein>
<dbReference type="InterPro" id="IPR006553">
    <property type="entry name" value="Leu-rich_rpt_Cys-con_subtyp"/>
</dbReference>
<keyword evidence="2" id="KW-1185">Reference proteome</keyword>
<name>A0A8H7D0Y9_9AGAR</name>
<dbReference type="InterPro" id="IPR032675">
    <property type="entry name" value="LRR_dom_sf"/>
</dbReference>
<dbReference type="OrthoDB" id="421226at2759"/>
<dbReference type="SUPFAM" id="SSF52047">
    <property type="entry name" value="RNI-like"/>
    <property type="match status" value="1"/>
</dbReference>
<dbReference type="AlphaFoldDB" id="A0A8H7D0Y9"/>
<dbReference type="EMBL" id="JACAZI010000006">
    <property type="protein sequence ID" value="KAF7357954.1"/>
    <property type="molecule type" value="Genomic_DNA"/>
</dbReference>
<reference evidence="1" key="1">
    <citation type="submission" date="2020-05" db="EMBL/GenBank/DDBJ databases">
        <title>Mycena genomes resolve the evolution of fungal bioluminescence.</title>
        <authorList>
            <person name="Tsai I.J."/>
        </authorList>
    </citation>
    <scope>NUCLEOTIDE SEQUENCE</scope>
    <source>
        <strain evidence="1">CCC161011</strain>
    </source>
</reference>
<dbReference type="Proteomes" id="UP000620124">
    <property type="component" value="Unassembled WGS sequence"/>
</dbReference>
<organism evidence="1 2">
    <name type="scientific">Mycena venus</name>
    <dbReference type="NCBI Taxonomy" id="2733690"/>
    <lineage>
        <taxon>Eukaryota</taxon>
        <taxon>Fungi</taxon>
        <taxon>Dikarya</taxon>
        <taxon>Basidiomycota</taxon>
        <taxon>Agaricomycotina</taxon>
        <taxon>Agaricomycetes</taxon>
        <taxon>Agaricomycetidae</taxon>
        <taxon>Agaricales</taxon>
        <taxon>Marasmiineae</taxon>
        <taxon>Mycenaceae</taxon>
        <taxon>Mycena</taxon>
    </lineage>
</organism>
<dbReference type="PANTHER" id="PTHR38926">
    <property type="entry name" value="F-BOX DOMAIN CONTAINING PROTEIN, EXPRESSED"/>
    <property type="match status" value="1"/>
</dbReference>
<gene>
    <name evidence="1" type="ORF">MVEN_00842000</name>
</gene>
<comment type="caution">
    <text evidence="1">The sequence shown here is derived from an EMBL/GenBank/DDBJ whole genome shotgun (WGS) entry which is preliminary data.</text>
</comment>
<dbReference type="Gene3D" id="3.80.10.10">
    <property type="entry name" value="Ribonuclease Inhibitor"/>
    <property type="match status" value="1"/>
</dbReference>
<evidence type="ECO:0000313" key="1">
    <source>
        <dbReference type="EMBL" id="KAF7357954.1"/>
    </source>
</evidence>
<sequence>MSSPFALQLGTNYCPRDDELPQIQALLIEPSQRLKNLDDEIAVIRKALDKLSEERNALSAYVEGHRALMAPIRRLPLDILEEIFVACLPSHRNCVMSAEEAPVILGRICSSWRTISLATPRLWSRLHIVEPRSPEPSNPLHTSRRLLRLEVANSWLRRSGECPLSISLDSSADPRMSPPVSSPVSPTNPDLFLSALIQFAPRWQNLNLVTQQSALKTLSRVTENDVPLLQELTIICLTNTRRTDDAPWSLSQSMASVLHGPSLSAISISGSTAKASELPLRWSQLTALSFLGSAWGTEHVQTCGVLLEILSWCPKLRTCSLLIDEPPGDLTHSIVECPFLHTLYLFCVSAAVHTSGSLLNRLSLPNLREFTLHGQETVQDGDPSTTNSLTSALAASPRLENIRIASESFTKSTLIDFLRGLSSTVRHLEIKEPIHMVWRLEPAFDDHVLTALTTYCPALQELVLLSCHNVSDEALLCFIISRKPALKRIQVKFPRERQVDILPSIQSFAADGLESSITYKEISKPLNTPQSSPWHGLSDAPPHSSWQPWYDDYY</sequence>
<proteinExistence type="predicted"/>
<evidence type="ECO:0000313" key="2">
    <source>
        <dbReference type="Proteomes" id="UP000620124"/>
    </source>
</evidence>
<evidence type="ECO:0008006" key="3">
    <source>
        <dbReference type="Google" id="ProtNLM"/>
    </source>
</evidence>
<dbReference type="SMART" id="SM00367">
    <property type="entry name" value="LRR_CC"/>
    <property type="match status" value="1"/>
</dbReference>